<dbReference type="Proteomes" id="UP001161409">
    <property type="component" value="Unassembled WGS sequence"/>
</dbReference>
<feature type="compositionally biased region" description="Pro residues" evidence="1">
    <location>
        <begin position="93"/>
        <end position="111"/>
    </location>
</feature>
<reference evidence="2" key="1">
    <citation type="journal article" date="2014" name="Int. J. Syst. Evol. Microbiol.">
        <title>Complete genome of a new Firmicutes species belonging to the dominant human colonic microbiota ('Ruminococcus bicirculans') reveals two chromosomes and a selective capacity to utilize plant glucans.</title>
        <authorList>
            <consortium name="NISC Comparative Sequencing Program"/>
            <person name="Wegmann U."/>
            <person name="Louis P."/>
            <person name="Goesmann A."/>
            <person name="Henrissat B."/>
            <person name="Duncan S.H."/>
            <person name="Flint H.J."/>
        </authorList>
    </citation>
    <scope>NUCLEOTIDE SEQUENCE</scope>
    <source>
        <strain evidence="2">NBRC 103408</strain>
    </source>
</reference>
<dbReference type="EMBL" id="BSNF01000008">
    <property type="protein sequence ID" value="GLQ07426.1"/>
    <property type="molecule type" value="Genomic_DNA"/>
</dbReference>
<feature type="compositionally biased region" description="Basic and acidic residues" evidence="1">
    <location>
        <begin position="36"/>
        <end position="45"/>
    </location>
</feature>
<proteinExistence type="predicted"/>
<feature type="region of interest" description="Disordered" evidence="1">
    <location>
        <begin position="27"/>
        <end position="125"/>
    </location>
</feature>
<reference evidence="2" key="2">
    <citation type="submission" date="2023-01" db="EMBL/GenBank/DDBJ databases">
        <title>Draft genome sequence of Sneathiella chinensis strain NBRC 103408.</title>
        <authorList>
            <person name="Sun Q."/>
            <person name="Mori K."/>
        </authorList>
    </citation>
    <scope>NUCLEOTIDE SEQUENCE</scope>
    <source>
        <strain evidence="2">NBRC 103408</strain>
    </source>
</reference>
<comment type="caution">
    <text evidence="2">The sequence shown here is derived from an EMBL/GenBank/DDBJ whole genome shotgun (WGS) entry which is preliminary data.</text>
</comment>
<evidence type="ECO:0000313" key="2">
    <source>
        <dbReference type="EMBL" id="GLQ07426.1"/>
    </source>
</evidence>
<accession>A0ABQ5U6L5</accession>
<name>A0ABQ5U6L5_9PROT</name>
<organism evidence="2 3">
    <name type="scientific">Sneathiella chinensis</name>
    <dbReference type="NCBI Taxonomy" id="349750"/>
    <lineage>
        <taxon>Bacteria</taxon>
        <taxon>Pseudomonadati</taxon>
        <taxon>Pseudomonadota</taxon>
        <taxon>Alphaproteobacteria</taxon>
        <taxon>Sneathiellales</taxon>
        <taxon>Sneathiellaceae</taxon>
        <taxon>Sneathiella</taxon>
    </lineage>
</organism>
<evidence type="ECO:0000313" key="3">
    <source>
        <dbReference type="Proteomes" id="UP001161409"/>
    </source>
</evidence>
<dbReference type="RefSeq" id="WP_169561501.1">
    <property type="nucleotide sequence ID" value="NZ_BSNF01000008.1"/>
</dbReference>
<sequence>MRNRLDTDEADEGFGAASLTSISVRKSAKSGLTLDRPAKSGDITERLAALSAELDQEPAPLNGERPAAPVQPDAPATIVPASRPQAPSATAPTPAPALAPTPVRPLRPAPRPRNTGWGQPRPKPAPAPDILTYWMNLRQGKRYPTWEALNAEDIGRNWPNCILVHCNHEAGRLQVKYNFSHAIRKAAYGDIPAENIIADVDFTPMVVDWVLGFARDVSQSGKPAHGTDHFPTSRGEAPLRVIALPLSDDSRSIDHVLCYIQNLTP</sequence>
<keyword evidence="3" id="KW-1185">Reference proteome</keyword>
<protein>
    <submittedName>
        <fullName evidence="2">Uncharacterized protein</fullName>
    </submittedName>
</protein>
<gene>
    <name evidence="2" type="ORF">GCM10007924_26470</name>
</gene>
<evidence type="ECO:0000256" key="1">
    <source>
        <dbReference type="SAM" id="MobiDB-lite"/>
    </source>
</evidence>
<feature type="compositionally biased region" description="Low complexity" evidence="1">
    <location>
        <begin position="80"/>
        <end position="92"/>
    </location>
</feature>